<dbReference type="Proteomes" id="UP000481861">
    <property type="component" value="Unassembled WGS sequence"/>
</dbReference>
<accession>A0A7C8M7Y1</accession>
<protein>
    <submittedName>
        <fullName evidence="1">Uncharacterized protein</fullName>
    </submittedName>
</protein>
<dbReference type="EMBL" id="JAADJZ010000019">
    <property type="protein sequence ID" value="KAF2868323.1"/>
    <property type="molecule type" value="Genomic_DNA"/>
</dbReference>
<evidence type="ECO:0000313" key="2">
    <source>
        <dbReference type="Proteomes" id="UP000481861"/>
    </source>
</evidence>
<dbReference type="AlphaFoldDB" id="A0A7C8M7Y1"/>
<keyword evidence="2" id="KW-1185">Reference proteome</keyword>
<sequence length="107" mass="11824">MLWESGLHSLRFSPILASVYVFLTAHYSASASSVPTHSHTLCFTSYNRNGAASESMKASETPTAMSLKPLFRLFPARCVYRRLLPVGESRGWVCVAGKRVGLTSRAW</sequence>
<reference evidence="1 2" key="1">
    <citation type="submission" date="2020-01" db="EMBL/GenBank/DDBJ databases">
        <authorList>
            <consortium name="DOE Joint Genome Institute"/>
            <person name="Haridas S."/>
            <person name="Albert R."/>
            <person name="Binder M."/>
            <person name="Bloem J."/>
            <person name="Labutti K."/>
            <person name="Salamov A."/>
            <person name="Andreopoulos B."/>
            <person name="Baker S.E."/>
            <person name="Barry K."/>
            <person name="Bills G."/>
            <person name="Bluhm B.H."/>
            <person name="Cannon C."/>
            <person name="Castanera R."/>
            <person name="Culley D.E."/>
            <person name="Daum C."/>
            <person name="Ezra D."/>
            <person name="Gonzalez J.B."/>
            <person name="Henrissat B."/>
            <person name="Kuo A."/>
            <person name="Liang C."/>
            <person name="Lipzen A."/>
            <person name="Lutzoni F."/>
            <person name="Magnuson J."/>
            <person name="Mondo S."/>
            <person name="Nolan M."/>
            <person name="Ohm R."/>
            <person name="Pangilinan J."/>
            <person name="Park H.-J.H."/>
            <person name="Ramirez L."/>
            <person name="Alfaro M."/>
            <person name="Sun H."/>
            <person name="Tritt A."/>
            <person name="Yoshinaga Y."/>
            <person name="Zwiers L.-H.L."/>
            <person name="Turgeon B.G."/>
            <person name="Goodwin S.B."/>
            <person name="Spatafora J.W."/>
            <person name="Crous P.W."/>
            <person name="Grigoriev I.V."/>
        </authorList>
    </citation>
    <scope>NUCLEOTIDE SEQUENCE [LARGE SCALE GENOMIC DNA]</scope>
    <source>
        <strain evidence="1 2">CBS 611.86</strain>
    </source>
</reference>
<evidence type="ECO:0000313" key="1">
    <source>
        <dbReference type="EMBL" id="KAF2868323.1"/>
    </source>
</evidence>
<name>A0A7C8M7Y1_9PLEO</name>
<organism evidence="1 2">
    <name type="scientific">Massariosphaeria phaeospora</name>
    <dbReference type="NCBI Taxonomy" id="100035"/>
    <lineage>
        <taxon>Eukaryota</taxon>
        <taxon>Fungi</taxon>
        <taxon>Dikarya</taxon>
        <taxon>Ascomycota</taxon>
        <taxon>Pezizomycotina</taxon>
        <taxon>Dothideomycetes</taxon>
        <taxon>Pleosporomycetidae</taxon>
        <taxon>Pleosporales</taxon>
        <taxon>Pleosporales incertae sedis</taxon>
        <taxon>Massariosphaeria</taxon>
    </lineage>
</organism>
<gene>
    <name evidence="1" type="ORF">BDV95DRAFT_126373</name>
</gene>
<proteinExistence type="predicted"/>
<comment type="caution">
    <text evidence="1">The sequence shown here is derived from an EMBL/GenBank/DDBJ whole genome shotgun (WGS) entry which is preliminary data.</text>
</comment>